<name>A0A177F1E0_9EURO</name>
<dbReference type="InterPro" id="IPR036396">
    <property type="entry name" value="Cyt_P450_sf"/>
</dbReference>
<evidence type="ECO:0000256" key="8">
    <source>
        <dbReference type="RuleBase" id="RU000461"/>
    </source>
</evidence>
<organism evidence="10 11">
    <name type="scientific">Fonsecaea monophora</name>
    <dbReference type="NCBI Taxonomy" id="254056"/>
    <lineage>
        <taxon>Eukaryota</taxon>
        <taxon>Fungi</taxon>
        <taxon>Dikarya</taxon>
        <taxon>Ascomycota</taxon>
        <taxon>Pezizomycotina</taxon>
        <taxon>Eurotiomycetes</taxon>
        <taxon>Chaetothyriomycetidae</taxon>
        <taxon>Chaetothyriales</taxon>
        <taxon>Herpotrichiellaceae</taxon>
        <taxon>Fonsecaea</taxon>
    </lineage>
</organism>
<evidence type="ECO:0000256" key="6">
    <source>
        <dbReference type="ARBA" id="ARBA00023033"/>
    </source>
</evidence>
<dbReference type="GeneID" id="34602933"/>
<dbReference type="Proteomes" id="UP000077002">
    <property type="component" value="Unassembled WGS sequence"/>
</dbReference>
<evidence type="ECO:0000256" key="5">
    <source>
        <dbReference type="ARBA" id="ARBA00023004"/>
    </source>
</evidence>
<dbReference type="PROSITE" id="PS00086">
    <property type="entry name" value="CYTOCHROME_P450"/>
    <property type="match status" value="1"/>
</dbReference>
<comment type="caution">
    <text evidence="10">The sequence shown here is derived from an EMBL/GenBank/DDBJ whole genome shotgun (WGS) entry which is preliminary data.</text>
</comment>
<reference evidence="10 11" key="1">
    <citation type="submission" date="2016-03" db="EMBL/GenBank/DDBJ databases">
        <title>Draft genome sequence of the Fonsecaea monophora CBS 269.37.</title>
        <authorList>
            <person name="Bombassaro A."/>
            <person name="Vinicius W.A."/>
            <person name="De Hoog S."/>
            <person name="Sun J."/>
            <person name="Souza E.M."/>
            <person name="Raittz R.T."/>
            <person name="Costa F."/>
            <person name="Leao A.C."/>
            <person name="Tadra-Sfeir M.Z."/>
            <person name="Baura V."/>
            <person name="Balsanelli E."/>
            <person name="Pedrosa F.O."/>
            <person name="Moreno L.F."/>
            <person name="Steffens M.B."/>
            <person name="Xi L."/>
            <person name="Bocca A.L."/>
            <person name="Felipe M.S."/>
            <person name="Teixeira M."/>
            <person name="Telles Filho F.Q."/>
            <person name="Azevedo C.M."/>
            <person name="Gomes R."/>
            <person name="Vicente V.A."/>
        </authorList>
    </citation>
    <scope>NUCLEOTIDE SEQUENCE [LARGE SCALE GENOMIC DNA]</scope>
    <source>
        <strain evidence="10 11">CBS 269.37</strain>
    </source>
</reference>
<evidence type="ECO:0000313" key="11">
    <source>
        <dbReference type="Proteomes" id="UP000077002"/>
    </source>
</evidence>
<keyword evidence="6 8" id="KW-0503">Monooxygenase</keyword>
<dbReference type="RefSeq" id="XP_022510010.1">
    <property type="nucleotide sequence ID" value="XM_022657733.1"/>
</dbReference>
<evidence type="ECO:0000256" key="4">
    <source>
        <dbReference type="ARBA" id="ARBA00023002"/>
    </source>
</evidence>
<keyword evidence="4 8" id="KW-0560">Oxidoreductase</keyword>
<proteinExistence type="inferred from homology"/>
<dbReference type="GO" id="GO:0016705">
    <property type="term" value="F:oxidoreductase activity, acting on paired donors, with incorporation or reduction of molecular oxygen"/>
    <property type="evidence" value="ECO:0007669"/>
    <property type="project" value="InterPro"/>
</dbReference>
<dbReference type="SUPFAM" id="SSF48264">
    <property type="entry name" value="Cytochrome P450"/>
    <property type="match status" value="1"/>
</dbReference>
<protein>
    <submittedName>
        <fullName evidence="10">Uncharacterized protein</fullName>
    </submittedName>
</protein>
<accession>A0A177F1E0</accession>
<dbReference type="InterPro" id="IPR001128">
    <property type="entry name" value="Cyt_P450"/>
</dbReference>
<evidence type="ECO:0000256" key="3">
    <source>
        <dbReference type="ARBA" id="ARBA00022723"/>
    </source>
</evidence>
<feature type="transmembrane region" description="Helical" evidence="9">
    <location>
        <begin position="6"/>
        <end position="26"/>
    </location>
</feature>
<dbReference type="Pfam" id="PF00067">
    <property type="entry name" value="p450"/>
    <property type="match status" value="1"/>
</dbReference>
<dbReference type="GO" id="GO:0020037">
    <property type="term" value="F:heme binding"/>
    <property type="evidence" value="ECO:0007669"/>
    <property type="project" value="InterPro"/>
</dbReference>
<dbReference type="CDD" id="cd11065">
    <property type="entry name" value="CYP64-like"/>
    <property type="match status" value="1"/>
</dbReference>
<keyword evidence="3 7" id="KW-0479">Metal-binding</keyword>
<dbReference type="PANTHER" id="PTHR46300:SF2">
    <property type="entry name" value="CYTOCHROME P450 MONOOXYGENASE ALNH-RELATED"/>
    <property type="match status" value="1"/>
</dbReference>
<evidence type="ECO:0000313" key="10">
    <source>
        <dbReference type="EMBL" id="OAG38058.1"/>
    </source>
</evidence>
<keyword evidence="9" id="KW-0472">Membrane</keyword>
<dbReference type="PRINTS" id="PR00463">
    <property type="entry name" value="EP450I"/>
</dbReference>
<dbReference type="InterPro" id="IPR002401">
    <property type="entry name" value="Cyt_P450_E_grp-I"/>
</dbReference>
<evidence type="ECO:0000256" key="7">
    <source>
        <dbReference type="PIRSR" id="PIRSR602401-1"/>
    </source>
</evidence>
<dbReference type="InterPro" id="IPR050364">
    <property type="entry name" value="Cytochrome_P450_fung"/>
</dbReference>
<comment type="similarity">
    <text evidence="2 8">Belongs to the cytochrome P450 family.</text>
</comment>
<keyword evidence="5 7" id="KW-0408">Iron</keyword>
<keyword evidence="9" id="KW-1133">Transmembrane helix</keyword>
<keyword evidence="11" id="KW-1185">Reference proteome</keyword>
<evidence type="ECO:0000256" key="9">
    <source>
        <dbReference type="SAM" id="Phobius"/>
    </source>
</evidence>
<dbReference type="PANTHER" id="PTHR46300">
    <property type="entry name" value="P450, PUTATIVE (EUROFUNG)-RELATED-RELATED"/>
    <property type="match status" value="1"/>
</dbReference>
<dbReference type="GO" id="GO:0004497">
    <property type="term" value="F:monooxygenase activity"/>
    <property type="evidence" value="ECO:0007669"/>
    <property type="project" value="UniProtKB-KW"/>
</dbReference>
<feature type="binding site" description="axial binding residue" evidence="7">
    <location>
        <position position="451"/>
    </location>
    <ligand>
        <name>heme</name>
        <dbReference type="ChEBI" id="CHEBI:30413"/>
    </ligand>
    <ligandPart>
        <name>Fe</name>
        <dbReference type="ChEBI" id="CHEBI:18248"/>
    </ligandPart>
</feature>
<comment type="cofactor">
    <cofactor evidence="1 7">
        <name>heme</name>
        <dbReference type="ChEBI" id="CHEBI:30413"/>
    </cofactor>
</comment>
<evidence type="ECO:0000256" key="2">
    <source>
        <dbReference type="ARBA" id="ARBA00010617"/>
    </source>
</evidence>
<dbReference type="OrthoDB" id="4153966at2759"/>
<dbReference type="EMBL" id="LVKK01000062">
    <property type="protein sequence ID" value="OAG38058.1"/>
    <property type="molecule type" value="Genomic_DNA"/>
</dbReference>
<dbReference type="InterPro" id="IPR017972">
    <property type="entry name" value="Cyt_P450_CS"/>
</dbReference>
<dbReference type="Gene3D" id="1.10.630.10">
    <property type="entry name" value="Cytochrome P450"/>
    <property type="match status" value="1"/>
</dbReference>
<keyword evidence="7 8" id="KW-0349">Heme</keyword>
<dbReference type="GO" id="GO:0005506">
    <property type="term" value="F:iron ion binding"/>
    <property type="evidence" value="ECO:0007669"/>
    <property type="project" value="InterPro"/>
</dbReference>
<evidence type="ECO:0000256" key="1">
    <source>
        <dbReference type="ARBA" id="ARBA00001971"/>
    </source>
</evidence>
<sequence length="550" mass="62573">MTFALGLFWPSVALVVGLVYMGARLLRVGMREEGLPPGPPTLPILGNLHQMTDKPYLMFEKWAKQYGPIMSVKLGTQTMIVINTEQGIRDLFEKRSGNYSAKASNFGAEFGENLNLLFRTNDDVWRRMRKMYHLRLNITAANNYLPYQEFESLQMLDELLDRPQDFWTVLKRYTTSIGATVIFAKRYPDLEDPRVKALYTWLERFSALMEKTSFADWYPILKPLYFRAPSWISGFLKEAAELKEMETKLWMQLIGEAQEMLDQGKMRPSFARNLLLTIGAESGQIAKSDALTFKQIAFVVGHAWPAAADTTYSTLMGFVKAMVLFPEVQKQAQEELDRVVGSYRLPTWEDSPNLPYIMACVKESFRWMPTTVAGGAPHAATNEDSYLGYRIPAGVPVVNNVWSINNDRTNPRDFEPRRHLPGHKFPSVGAPIGSDTSDKPYTTFGAGRRMCPGIHVAERSLYTAVARLLWSFNMKPAVDEKGNVVPIDRDGMTPGFMVTPVHYNMVFESRDEERVALIRRSWKQAKSFLEEDGSYNEAFFQQSFATQSLA</sequence>
<dbReference type="AlphaFoldDB" id="A0A177F1E0"/>
<keyword evidence="9" id="KW-0812">Transmembrane</keyword>
<gene>
    <name evidence="10" type="ORF">AYO21_07780</name>
</gene>